<dbReference type="EMBL" id="CAMXCT020001446">
    <property type="protein sequence ID" value="CAL1143543.1"/>
    <property type="molecule type" value="Genomic_DNA"/>
</dbReference>
<feature type="compositionally biased region" description="Basic and acidic residues" evidence="1">
    <location>
        <begin position="119"/>
        <end position="129"/>
    </location>
</feature>
<dbReference type="Proteomes" id="UP001152797">
    <property type="component" value="Unassembled WGS sequence"/>
</dbReference>
<protein>
    <submittedName>
        <fullName evidence="2">Uncharacterized protein</fullName>
    </submittedName>
</protein>
<dbReference type="EMBL" id="CAMXCT010001446">
    <property type="protein sequence ID" value="CAI3990168.1"/>
    <property type="molecule type" value="Genomic_DNA"/>
</dbReference>
<feature type="compositionally biased region" description="Polar residues" evidence="1">
    <location>
        <begin position="52"/>
        <end position="73"/>
    </location>
</feature>
<organism evidence="2">
    <name type="scientific">Cladocopium goreaui</name>
    <dbReference type="NCBI Taxonomy" id="2562237"/>
    <lineage>
        <taxon>Eukaryota</taxon>
        <taxon>Sar</taxon>
        <taxon>Alveolata</taxon>
        <taxon>Dinophyceae</taxon>
        <taxon>Suessiales</taxon>
        <taxon>Symbiodiniaceae</taxon>
        <taxon>Cladocopium</taxon>
    </lineage>
</organism>
<feature type="compositionally biased region" description="Low complexity" evidence="1">
    <location>
        <begin position="83"/>
        <end position="95"/>
    </location>
</feature>
<evidence type="ECO:0000256" key="1">
    <source>
        <dbReference type="SAM" id="MobiDB-lite"/>
    </source>
</evidence>
<feature type="compositionally biased region" description="Basic residues" evidence="1">
    <location>
        <begin position="142"/>
        <end position="151"/>
    </location>
</feature>
<keyword evidence="4" id="KW-1185">Reference proteome</keyword>
<dbReference type="AlphaFoldDB" id="A0A9P1FVL9"/>
<reference evidence="2" key="1">
    <citation type="submission" date="2022-10" db="EMBL/GenBank/DDBJ databases">
        <authorList>
            <person name="Chen Y."/>
            <person name="Dougan E. K."/>
            <person name="Chan C."/>
            <person name="Rhodes N."/>
            <person name="Thang M."/>
        </authorList>
    </citation>
    <scope>NUCLEOTIDE SEQUENCE</scope>
</reference>
<proteinExistence type="predicted"/>
<evidence type="ECO:0000313" key="2">
    <source>
        <dbReference type="EMBL" id="CAI3990168.1"/>
    </source>
</evidence>
<evidence type="ECO:0000313" key="4">
    <source>
        <dbReference type="Proteomes" id="UP001152797"/>
    </source>
</evidence>
<evidence type="ECO:0000313" key="3">
    <source>
        <dbReference type="EMBL" id="CAL1143543.1"/>
    </source>
</evidence>
<reference evidence="3" key="2">
    <citation type="submission" date="2024-04" db="EMBL/GenBank/DDBJ databases">
        <authorList>
            <person name="Chen Y."/>
            <person name="Shah S."/>
            <person name="Dougan E. K."/>
            <person name="Thang M."/>
            <person name="Chan C."/>
        </authorList>
    </citation>
    <scope>NUCLEOTIDE SEQUENCE [LARGE SCALE GENOMIC DNA]</scope>
</reference>
<gene>
    <name evidence="2" type="ORF">C1SCF055_LOCUS17183</name>
</gene>
<sequence>MTPWLNQWNFDFGTRAFLEKLFKSQKGRPHPQFKKDEQYRLYKVFKERELKSGTSNTATTKISGGGQLRSSSPLADESVDENSSQAPSAGASASGTRPNPEAEGVAKSLSSMLDSMCPLDKKGKNKENDSDTEDEDDEAQGKKPKKRKGKGRSTQQPRERTEDPQVQLYASQPFTLSATCLHYSHIIFVFLSLSLSLPLSLSSLSLSLSRSLPPSIQGLLECTCVRGRSQEKRASIFEQNHQRASAQVTLVGFLLVLGPRPSHAFFYILRYVPSEAEKPWEESSHCGQRPS</sequence>
<dbReference type="EMBL" id="CAMXCT030001446">
    <property type="protein sequence ID" value="CAL4777480.1"/>
    <property type="molecule type" value="Genomic_DNA"/>
</dbReference>
<accession>A0A9P1FVL9</accession>
<feature type="region of interest" description="Disordered" evidence="1">
    <location>
        <begin position="50"/>
        <end position="166"/>
    </location>
</feature>
<comment type="caution">
    <text evidence="2">The sequence shown here is derived from an EMBL/GenBank/DDBJ whole genome shotgun (WGS) entry which is preliminary data.</text>
</comment>
<name>A0A9P1FVL9_9DINO</name>